<dbReference type="EMBL" id="JAERUA010000019">
    <property type="protein sequence ID" value="KAI1886492.1"/>
    <property type="molecule type" value="Genomic_DNA"/>
</dbReference>
<evidence type="ECO:0000313" key="3">
    <source>
        <dbReference type="EMBL" id="KAI1886492.1"/>
    </source>
</evidence>
<accession>A0A8T3CSD8</accession>
<feature type="compositionally biased region" description="Polar residues" evidence="1">
    <location>
        <begin position="1"/>
        <end position="13"/>
    </location>
</feature>
<organism evidence="3 4">
    <name type="scientific">Albula goreensis</name>
    <dbReference type="NCBI Taxonomy" id="1534307"/>
    <lineage>
        <taxon>Eukaryota</taxon>
        <taxon>Metazoa</taxon>
        <taxon>Chordata</taxon>
        <taxon>Craniata</taxon>
        <taxon>Vertebrata</taxon>
        <taxon>Euteleostomi</taxon>
        <taxon>Actinopterygii</taxon>
        <taxon>Neopterygii</taxon>
        <taxon>Teleostei</taxon>
        <taxon>Albuliformes</taxon>
        <taxon>Albulidae</taxon>
        <taxon>Albula</taxon>
    </lineage>
</organism>
<feature type="transmembrane region" description="Helical" evidence="2">
    <location>
        <begin position="54"/>
        <end position="76"/>
    </location>
</feature>
<keyword evidence="2" id="KW-1133">Transmembrane helix</keyword>
<keyword evidence="4" id="KW-1185">Reference proteome</keyword>
<dbReference type="InterPro" id="IPR009613">
    <property type="entry name" value="LMF"/>
</dbReference>
<evidence type="ECO:0008006" key="5">
    <source>
        <dbReference type="Google" id="ProtNLM"/>
    </source>
</evidence>
<reference evidence="3" key="1">
    <citation type="submission" date="2021-01" db="EMBL/GenBank/DDBJ databases">
        <authorList>
            <person name="Zahm M."/>
            <person name="Roques C."/>
            <person name="Cabau C."/>
            <person name="Klopp C."/>
            <person name="Donnadieu C."/>
            <person name="Jouanno E."/>
            <person name="Lampietro C."/>
            <person name="Louis A."/>
            <person name="Herpin A."/>
            <person name="Echchiki A."/>
            <person name="Berthelot C."/>
            <person name="Parey E."/>
            <person name="Roest-Crollius H."/>
            <person name="Braasch I."/>
            <person name="Postlethwait J."/>
            <person name="Bobe J."/>
            <person name="Montfort J."/>
            <person name="Bouchez O."/>
            <person name="Begum T."/>
            <person name="Mejri S."/>
            <person name="Adams A."/>
            <person name="Chen W.-J."/>
            <person name="Guiguen Y."/>
        </authorList>
    </citation>
    <scope>NUCLEOTIDE SEQUENCE</scope>
    <source>
        <tissue evidence="3">Blood</tissue>
    </source>
</reference>
<evidence type="ECO:0000256" key="2">
    <source>
        <dbReference type="SAM" id="Phobius"/>
    </source>
</evidence>
<keyword evidence="2" id="KW-0812">Transmembrane</keyword>
<dbReference type="Proteomes" id="UP000829720">
    <property type="component" value="Unassembled WGS sequence"/>
</dbReference>
<dbReference type="OrthoDB" id="434126at2759"/>
<dbReference type="GO" id="GO:0051604">
    <property type="term" value="P:protein maturation"/>
    <property type="evidence" value="ECO:0007669"/>
    <property type="project" value="InterPro"/>
</dbReference>
<dbReference type="AlphaFoldDB" id="A0A8T3CSD8"/>
<evidence type="ECO:0000313" key="4">
    <source>
        <dbReference type="Proteomes" id="UP000829720"/>
    </source>
</evidence>
<comment type="caution">
    <text evidence="3">The sequence shown here is derived from an EMBL/GenBank/DDBJ whole genome shotgun (WGS) entry which is preliminary data.</text>
</comment>
<dbReference type="PANTHER" id="PTHR14463">
    <property type="entry name" value="LIPASE MATURATION FACTOR"/>
    <property type="match status" value="1"/>
</dbReference>
<name>A0A8T3CSD8_9TELE</name>
<keyword evidence="2" id="KW-0472">Membrane</keyword>
<protein>
    <recommendedName>
        <fullName evidence="5">Lipase maturation factor 1</fullName>
    </recommendedName>
</protein>
<feature type="region of interest" description="Disordered" evidence="1">
    <location>
        <begin position="1"/>
        <end position="35"/>
    </location>
</feature>
<feature type="transmembrane region" description="Helical" evidence="2">
    <location>
        <begin position="132"/>
        <end position="161"/>
    </location>
</feature>
<gene>
    <name evidence="3" type="ORF">AGOR_G00196300</name>
</gene>
<evidence type="ECO:0000256" key="1">
    <source>
        <dbReference type="SAM" id="MobiDB-lite"/>
    </source>
</evidence>
<proteinExistence type="predicted"/>
<dbReference type="GO" id="GO:0005789">
    <property type="term" value="C:endoplasmic reticulum membrane"/>
    <property type="evidence" value="ECO:0007669"/>
    <property type="project" value="TreeGrafter"/>
</dbReference>
<sequence length="171" mass="19399">MATSLQSMETEGNTLRKRRTASEIPAQNNEAEDEEVKAKYDKKGAVTLETGTFWLTRIVLLRSIAFIYFVAFGVAYNQNKQLIGERGLTPCKEYLRSVKRYVGEDRRRRLAYAPTVLWFLDWTDMDANLDTLALGGLGLSAFVLLAGRANMVIMTLLWLLYHSLVSVGQVW</sequence>
<dbReference type="PANTHER" id="PTHR14463:SF10">
    <property type="entry name" value="LIPASE MATURATION FACTOR 1"/>
    <property type="match status" value="1"/>
</dbReference>